<dbReference type="RefSeq" id="WP_158869483.1">
    <property type="nucleotide sequence ID" value="NZ_CP046401.1"/>
</dbReference>
<keyword evidence="1" id="KW-0472">Membrane</keyword>
<evidence type="ECO:0000313" key="5">
    <source>
        <dbReference type="Proteomes" id="UP000428260"/>
    </source>
</evidence>
<sequence length="354" mass="40915">MKDSKKDKKKEETLLNKYLAGTASDDELRQLKVLTESSEPLKKDFDNSEKLLRQIADLEMMKQVNTHSAFAKVKERLQKAQQKKGWFYYWQKTAAILLLPLLLLSVLQFFVKSPQQLFKTSAQLVYNDIETPSGLRSVFELPDGTKVWLNGNTKIRYPLAFEGNERKITLEGEAYFKVAHDKRKPFIVDLGEIHVQAVGTEFNCLAYKNDNLIETTLTEGSVKISRIQDGFSQGEYMLKPGETLKYEPSSNRFVLKNDDIDKHVSWRSGKFVFRNDPLEDVCQKLGRWFNADIKIEDEELKDFSITGTFGDQGLNEILELITITSPINYNMEKREINENNEYETLKVSIQSKRK</sequence>
<dbReference type="InterPro" id="IPR006860">
    <property type="entry name" value="FecR"/>
</dbReference>
<gene>
    <name evidence="4" type="ORF">GM418_22585</name>
</gene>
<dbReference type="Gene3D" id="3.55.50.30">
    <property type="match status" value="1"/>
</dbReference>
<evidence type="ECO:0000256" key="1">
    <source>
        <dbReference type="SAM" id="Phobius"/>
    </source>
</evidence>
<evidence type="ECO:0000259" key="2">
    <source>
        <dbReference type="Pfam" id="PF04773"/>
    </source>
</evidence>
<dbReference type="KEGG" id="mcos:GM418_22585"/>
<dbReference type="Pfam" id="PF04773">
    <property type="entry name" value="FecR"/>
    <property type="match status" value="1"/>
</dbReference>
<feature type="domain" description="Protein FecR C-terminal" evidence="3">
    <location>
        <begin position="270"/>
        <end position="336"/>
    </location>
</feature>
<dbReference type="EMBL" id="CP046401">
    <property type="protein sequence ID" value="QGY46347.1"/>
    <property type="molecule type" value="Genomic_DNA"/>
</dbReference>
<proteinExistence type="predicted"/>
<dbReference type="PANTHER" id="PTHR30273:SF2">
    <property type="entry name" value="PROTEIN FECR"/>
    <property type="match status" value="1"/>
</dbReference>
<organism evidence="4 5">
    <name type="scientific">Maribellus comscasis</name>
    <dbReference type="NCBI Taxonomy" id="2681766"/>
    <lineage>
        <taxon>Bacteria</taxon>
        <taxon>Pseudomonadati</taxon>
        <taxon>Bacteroidota</taxon>
        <taxon>Bacteroidia</taxon>
        <taxon>Marinilabiliales</taxon>
        <taxon>Prolixibacteraceae</taxon>
        <taxon>Maribellus</taxon>
    </lineage>
</organism>
<feature type="transmembrane region" description="Helical" evidence="1">
    <location>
        <begin position="86"/>
        <end position="111"/>
    </location>
</feature>
<dbReference type="Pfam" id="PF16344">
    <property type="entry name" value="FecR_C"/>
    <property type="match status" value="1"/>
</dbReference>
<evidence type="ECO:0000259" key="3">
    <source>
        <dbReference type="Pfam" id="PF16344"/>
    </source>
</evidence>
<dbReference type="GO" id="GO:0016989">
    <property type="term" value="F:sigma factor antagonist activity"/>
    <property type="evidence" value="ECO:0007669"/>
    <property type="project" value="TreeGrafter"/>
</dbReference>
<feature type="domain" description="FecR protein" evidence="2">
    <location>
        <begin position="128"/>
        <end position="223"/>
    </location>
</feature>
<dbReference type="InterPro" id="IPR012373">
    <property type="entry name" value="Ferrdict_sens_TM"/>
</dbReference>
<keyword evidence="1" id="KW-1133">Transmembrane helix</keyword>
<dbReference type="InterPro" id="IPR032508">
    <property type="entry name" value="FecR_C"/>
</dbReference>
<keyword evidence="5" id="KW-1185">Reference proteome</keyword>
<evidence type="ECO:0000313" key="4">
    <source>
        <dbReference type="EMBL" id="QGY46347.1"/>
    </source>
</evidence>
<dbReference type="PANTHER" id="PTHR30273">
    <property type="entry name" value="PERIPLASMIC SIGNAL SENSOR AND SIGMA FACTOR ACTIVATOR FECR-RELATED"/>
    <property type="match status" value="1"/>
</dbReference>
<dbReference type="PIRSF" id="PIRSF018266">
    <property type="entry name" value="FecR"/>
    <property type="match status" value="1"/>
</dbReference>
<accession>A0A6I6K1B2</accession>
<dbReference type="Gene3D" id="2.60.120.1440">
    <property type="match status" value="1"/>
</dbReference>
<name>A0A6I6K1B2_9BACT</name>
<dbReference type="AlphaFoldDB" id="A0A6I6K1B2"/>
<protein>
    <submittedName>
        <fullName evidence="4">DUF4974 domain-containing protein</fullName>
    </submittedName>
</protein>
<dbReference type="Proteomes" id="UP000428260">
    <property type="component" value="Chromosome"/>
</dbReference>
<keyword evidence="1" id="KW-0812">Transmembrane</keyword>
<reference evidence="4 5" key="1">
    <citation type="submission" date="2019-11" db="EMBL/GenBank/DDBJ databases">
        <authorList>
            <person name="Zheng R.K."/>
            <person name="Sun C.M."/>
        </authorList>
    </citation>
    <scope>NUCLEOTIDE SEQUENCE [LARGE SCALE GENOMIC DNA]</scope>
    <source>
        <strain evidence="4 5">WC007</strain>
    </source>
</reference>